<dbReference type="EMBL" id="SRLO01000167">
    <property type="protein sequence ID" value="TNN70135.1"/>
    <property type="molecule type" value="Genomic_DNA"/>
</dbReference>
<name>A0A4Z2HXS3_9TELE</name>
<proteinExistence type="predicted"/>
<keyword evidence="2" id="KW-1185">Reference proteome</keyword>
<reference evidence="1 2" key="1">
    <citation type="submission" date="2019-03" db="EMBL/GenBank/DDBJ databases">
        <title>First draft genome of Liparis tanakae, snailfish: a comprehensive survey of snailfish specific genes.</title>
        <authorList>
            <person name="Kim W."/>
            <person name="Song I."/>
            <person name="Jeong J.-H."/>
            <person name="Kim D."/>
            <person name="Kim S."/>
            <person name="Ryu S."/>
            <person name="Song J.Y."/>
            <person name="Lee S.K."/>
        </authorList>
    </citation>
    <scope>NUCLEOTIDE SEQUENCE [LARGE SCALE GENOMIC DNA]</scope>
    <source>
        <tissue evidence="1">Muscle</tissue>
    </source>
</reference>
<dbReference type="AlphaFoldDB" id="A0A4Z2HXS3"/>
<evidence type="ECO:0000313" key="2">
    <source>
        <dbReference type="Proteomes" id="UP000314294"/>
    </source>
</evidence>
<accession>A0A4Z2HXS3</accession>
<sequence>MNFTSESVLLADVQFLQHLSQRCRHLRLGGLGPPVDHLLPMGAFGDVGFIRRHLGAQRLLRLLVAVAPSGAALRRRESEVTSACIKLTMLCPFSGEL</sequence>
<dbReference type="Proteomes" id="UP000314294">
    <property type="component" value="Unassembled WGS sequence"/>
</dbReference>
<gene>
    <name evidence="1" type="ORF">EYF80_019635</name>
</gene>
<evidence type="ECO:0000313" key="1">
    <source>
        <dbReference type="EMBL" id="TNN70135.1"/>
    </source>
</evidence>
<comment type="caution">
    <text evidence="1">The sequence shown here is derived from an EMBL/GenBank/DDBJ whole genome shotgun (WGS) entry which is preliminary data.</text>
</comment>
<protein>
    <submittedName>
        <fullName evidence="1">Uncharacterized protein</fullName>
    </submittedName>
</protein>
<organism evidence="1 2">
    <name type="scientific">Liparis tanakae</name>
    <name type="common">Tanaka's snailfish</name>
    <dbReference type="NCBI Taxonomy" id="230148"/>
    <lineage>
        <taxon>Eukaryota</taxon>
        <taxon>Metazoa</taxon>
        <taxon>Chordata</taxon>
        <taxon>Craniata</taxon>
        <taxon>Vertebrata</taxon>
        <taxon>Euteleostomi</taxon>
        <taxon>Actinopterygii</taxon>
        <taxon>Neopterygii</taxon>
        <taxon>Teleostei</taxon>
        <taxon>Neoteleostei</taxon>
        <taxon>Acanthomorphata</taxon>
        <taxon>Eupercaria</taxon>
        <taxon>Perciformes</taxon>
        <taxon>Cottioidei</taxon>
        <taxon>Cottales</taxon>
        <taxon>Liparidae</taxon>
        <taxon>Liparis</taxon>
    </lineage>
</organism>